<dbReference type="InterPro" id="IPR018531">
    <property type="entry name" value="DUF1993"/>
</dbReference>
<gene>
    <name evidence="1" type="ORF">JX265_011957</name>
</gene>
<organism evidence="1 2">
    <name type="scientific">Neoarthrinium moseri</name>
    <dbReference type="NCBI Taxonomy" id="1658444"/>
    <lineage>
        <taxon>Eukaryota</taxon>
        <taxon>Fungi</taxon>
        <taxon>Dikarya</taxon>
        <taxon>Ascomycota</taxon>
        <taxon>Pezizomycotina</taxon>
        <taxon>Sordariomycetes</taxon>
        <taxon>Xylariomycetidae</taxon>
        <taxon>Amphisphaeriales</taxon>
        <taxon>Apiosporaceae</taxon>
        <taxon>Neoarthrinium</taxon>
    </lineage>
</organism>
<proteinExistence type="predicted"/>
<keyword evidence="2" id="KW-1185">Reference proteome</keyword>
<dbReference type="PANTHER" id="PTHR36922">
    <property type="entry name" value="BLL2446 PROTEIN"/>
    <property type="match status" value="1"/>
</dbReference>
<dbReference type="InterPro" id="IPR034660">
    <property type="entry name" value="DinB/YfiT-like"/>
</dbReference>
<evidence type="ECO:0008006" key="3">
    <source>
        <dbReference type="Google" id="ProtNLM"/>
    </source>
</evidence>
<name>A0A9P9WBM8_9PEZI</name>
<accession>A0A9P9WBM8</accession>
<dbReference type="SUPFAM" id="SSF109854">
    <property type="entry name" value="DinB/YfiT-like putative metalloenzymes"/>
    <property type="match status" value="1"/>
</dbReference>
<sequence>MATVSLPELAVSTFTKGFETFDHILTKAEEYAKEKGIDANATFVQARLIEDQLPFAFQIQNASKAVQVNIGRLSGVEPTLFENDEKTLDDLHKRVKKTLDLLKSFDVSTAAGRDNELVEYPFGGQTRKLTVKAAIVTQGLPNFYFHLTTGYSILRSRGVPLGKADFLTNFLEFSA</sequence>
<dbReference type="AlphaFoldDB" id="A0A9P9WBM8"/>
<evidence type="ECO:0000313" key="2">
    <source>
        <dbReference type="Proteomes" id="UP000829685"/>
    </source>
</evidence>
<dbReference type="Gene3D" id="1.20.120.450">
    <property type="entry name" value="dinb family like domain"/>
    <property type="match status" value="1"/>
</dbReference>
<protein>
    <recommendedName>
        <fullName evidence="3">Helix-turn-helix-domain containing protein type</fullName>
    </recommendedName>
</protein>
<dbReference type="Proteomes" id="UP000829685">
    <property type="component" value="Unassembled WGS sequence"/>
</dbReference>
<evidence type="ECO:0000313" key="1">
    <source>
        <dbReference type="EMBL" id="KAI1856060.1"/>
    </source>
</evidence>
<dbReference type="EMBL" id="JAFIMR010000047">
    <property type="protein sequence ID" value="KAI1856060.1"/>
    <property type="molecule type" value="Genomic_DNA"/>
</dbReference>
<comment type="caution">
    <text evidence="1">The sequence shown here is derived from an EMBL/GenBank/DDBJ whole genome shotgun (WGS) entry which is preliminary data.</text>
</comment>
<dbReference type="PANTHER" id="PTHR36922:SF1">
    <property type="entry name" value="DUF1993 DOMAIN-CONTAINING PROTEIN"/>
    <property type="match status" value="1"/>
</dbReference>
<dbReference type="Pfam" id="PF09351">
    <property type="entry name" value="DUF1993"/>
    <property type="match status" value="1"/>
</dbReference>
<reference evidence="1" key="1">
    <citation type="submission" date="2021-03" db="EMBL/GenBank/DDBJ databases">
        <title>Revisited historic fungal species revealed as producer of novel bioactive compounds through whole genome sequencing and comparative genomics.</title>
        <authorList>
            <person name="Vignolle G.A."/>
            <person name="Hochenegger N."/>
            <person name="Mach R.L."/>
            <person name="Mach-Aigner A.R."/>
            <person name="Javad Rahimi M."/>
            <person name="Salim K.A."/>
            <person name="Chan C.M."/>
            <person name="Lim L.B.L."/>
            <person name="Cai F."/>
            <person name="Druzhinina I.S."/>
            <person name="U'Ren J.M."/>
            <person name="Derntl C."/>
        </authorList>
    </citation>
    <scope>NUCLEOTIDE SEQUENCE</scope>
    <source>
        <strain evidence="1">TUCIM 5799</strain>
    </source>
</reference>